<evidence type="ECO:0000256" key="4">
    <source>
        <dbReference type="ARBA" id="ARBA00023157"/>
    </source>
</evidence>
<feature type="chain" id="PRO_5014617404" evidence="7">
    <location>
        <begin position="28"/>
        <end position="216"/>
    </location>
</feature>
<name>A0A2M4DP31_ANODA</name>
<accession>A0A2M4DP31</accession>
<evidence type="ECO:0000256" key="5">
    <source>
        <dbReference type="ARBA" id="ARBA00023180"/>
    </source>
</evidence>
<dbReference type="AlphaFoldDB" id="A0A2M4DP31"/>
<evidence type="ECO:0000256" key="6">
    <source>
        <dbReference type="PROSITE-ProRule" id="PRU01172"/>
    </source>
</evidence>
<dbReference type="EMBL" id="GGFL01015111">
    <property type="protein sequence ID" value="MBW79289.1"/>
    <property type="molecule type" value="Transcribed_RNA"/>
</dbReference>
<dbReference type="VEuPathDB" id="VectorBase:ADAC008885"/>
<dbReference type="PANTHER" id="PTHR19277:SF125">
    <property type="entry name" value="B6"/>
    <property type="match status" value="1"/>
</dbReference>
<dbReference type="InterPro" id="IPR051360">
    <property type="entry name" value="Neuronal_Pentraxin_Related"/>
</dbReference>
<keyword evidence="9" id="KW-0430">Lectin</keyword>
<keyword evidence="4" id="KW-1015">Disulfide bond</keyword>
<proteinExistence type="predicted"/>
<feature type="domain" description="Pentraxin (PTX)" evidence="8">
    <location>
        <begin position="85"/>
        <end position="216"/>
    </location>
</feature>
<comment type="cofactor">
    <cofactor evidence="1">
        <name>Ca(2+)</name>
        <dbReference type="ChEBI" id="CHEBI:29108"/>
    </cofactor>
</comment>
<reference evidence="9" key="1">
    <citation type="submission" date="2018-01" db="EMBL/GenBank/DDBJ databases">
        <title>An insight into the sialome of Amazonian anophelines.</title>
        <authorList>
            <person name="Ribeiro J.M."/>
            <person name="Scarpassa V."/>
            <person name="Calvo E."/>
        </authorList>
    </citation>
    <scope>NUCLEOTIDE SEQUENCE</scope>
</reference>
<dbReference type="PANTHER" id="PTHR19277">
    <property type="entry name" value="PENTRAXIN"/>
    <property type="match status" value="1"/>
</dbReference>
<dbReference type="InterPro" id="IPR013320">
    <property type="entry name" value="ConA-like_dom_sf"/>
</dbReference>
<sequence length="216" mass="24818">MFHRKFEVVWQQKLAILLCLFISSCSSNPQKTITTYHGNLFPSLATSVVGSAPKLLLPESDSSEERRILTGSDFFYSSLDDTAGGHDACSFEKYAFDHDGTVKYANKLPSLSQFTLCMWMRFTNHTGDHTILTYSVDDEPREMQLWISNNGGMSYISLAVHGQSLFRLNYPFKMRKWHHACASWNGKTGEWQLWIKSERVGRGFHNRVSQNWFQCP</sequence>
<evidence type="ECO:0000256" key="7">
    <source>
        <dbReference type="SAM" id="SignalP"/>
    </source>
</evidence>
<comment type="caution">
    <text evidence="6">Lacks conserved residue(s) required for the propagation of feature annotation.</text>
</comment>
<evidence type="ECO:0000256" key="3">
    <source>
        <dbReference type="ARBA" id="ARBA00022837"/>
    </source>
</evidence>
<dbReference type="SUPFAM" id="SSF49899">
    <property type="entry name" value="Concanavalin A-like lectins/glucanases"/>
    <property type="match status" value="1"/>
</dbReference>
<evidence type="ECO:0000313" key="9">
    <source>
        <dbReference type="EMBL" id="MBW79289.1"/>
    </source>
</evidence>
<dbReference type="PRINTS" id="PR00895">
    <property type="entry name" value="PENTAXIN"/>
</dbReference>
<evidence type="ECO:0000256" key="1">
    <source>
        <dbReference type="ARBA" id="ARBA00001913"/>
    </source>
</evidence>
<dbReference type="PROSITE" id="PS51257">
    <property type="entry name" value="PROKAR_LIPOPROTEIN"/>
    <property type="match status" value="1"/>
</dbReference>
<protein>
    <submittedName>
        <fullName evidence="9">Putative concanavalin a-like lectin/glucanases superfamily protein</fullName>
    </submittedName>
</protein>
<dbReference type="VEuPathDB" id="VectorBase:ADAR2_007672"/>
<keyword evidence="5" id="KW-0325">Glycoprotein</keyword>
<dbReference type="Pfam" id="PF00354">
    <property type="entry name" value="Pentaxin"/>
    <property type="match status" value="1"/>
</dbReference>
<dbReference type="InterPro" id="IPR001759">
    <property type="entry name" value="PTX_dom"/>
</dbReference>
<evidence type="ECO:0000256" key="2">
    <source>
        <dbReference type="ARBA" id="ARBA00022723"/>
    </source>
</evidence>
<dbReference type="GO" id="GO:0030246">
    <property type="term" value="F:carbohydrate binding"/>
    <property type="evidence" value="ECO:0007669"/>
    <property type="project" value="UniProtKB-KW"/>
</dbReference>
<dbReference type="GO" id="GO:0046872">
    <property type="term" value="F:metal ion binding"/>
    <property type="evidence" value="ECO:0007669"/>
    <property type="project" value="UniProtKB-KW"/>
</dbReference>
<evidence type="ECO:0000259" key="8">
    <source>
        <dbReference type="PROSITE" id="PS51828"/>
    </source>
</evidence>
<keyword evidence="7" id="KW-0732">Signal</keyword>
<dbReference type="PROSITE" id="PS51828">
    <property type="entry name" value="PTX_2"/>
    <property type="match status" value="1"/>
</dbReference>
<keyword evidence="2" id="KW-0479">Metal-binding</keyword>
<keyword evidence="3" id="KW-0106">Calcium</keyword>
<feature type="signal peptide" evidence="7">
    <location>
        <begin position="1"/>
        <end position="27"/>
    </location>
</feature>
<organism evidence="9">
    <name type="scientific">Anopheles darlingi</name>
    <name type="common">Mosquito</name>
    <dbReference type="NCBI Taxonomy" id="43151"/>
    <lineage>
        <taxon>Eukaryota</taxon>
        <taxon>Metazoa</taxon>
        <taxon>Ecdysozoa</taxon>
        <taxon>Arthropoda</taxon>
        <taxon>Hexapoda</taxon>
        <taxon>Insecta</taxon>
        <taxon>Pterygota</taxon>
        <taxon>Neoptera</taxon>
        <taxon>Endopterygota</taxon>
        <taxon>Diptera</taxon>
        <taxon>Nematocera</taxon>
        <taxon>Culicoidea</taxon>
        <taxon>Culicidae</taxon>
        <taxon>Anophelinae</taxon>
        <taxon>Anopheles</taxon>
    </lineage>
</organism>
<dbReference type="Gene3D" id="2.60.120.200">
    <property type="match status" value="1"/>
</dbReference>